<dbReference type="InterPro" id="IPR029058">
    <property type="entry name" value="AB_hydrolase_fold"/>
</dbReference>
<evidence type="ECO:0000259" key="1">
    <source>
        <dbReference type="Pfam" id="PF12697"/>
    </source>
</evidence>
<dbReference type="AlphaFoldDB" id="I0WA92"/>
<dbReference type="RefSeq" id="WP_007300994.1">
    <property type="nucleotide sequence ID" value="NZ_AJJH01000171.1"/>
</dbReference>
<dbReference type="InterPro" id="IPR052897">
    <property type="entry name" value="Sec-Metab_Biosynth_Hydrolase"/>
</dbReference>
<dbReference type="EMBL" id="AJJH01000171">
    <property type="protein sequence ID" value="EID73308.1"/>
    <property type="molecule type" value="Genomic_DNA"/>
</dbReference>
<accession>I0WA92</accession>
<dbReference type="SUPFAM" id="SSF53474">
    <property type="entry name" value="alpha/beta-Hydrolases"/>
    <property type="match status" value="1"/>
</dbReference>
<dbReference type="Proteomes" id="UP000006447">
    <property type="component" value="Unassembled WGS sequence"/>
</dbReference>
<gene>
    <name evidence="2" type="ORF">W59_34453</name>
</gene>
<dbReference type="PANTHER" id="PTHR37017">
    <property type="entry name" value="AB HYDROLASE-1 DOMAIN-CONTAINING PROTEIN-RELATED"/>
    <property type="match status" value="1"/>
</dbReference>
<sequence>MSFVLVHGAGMGASCWAPLLPLLEGDTLAIDLPGRGRRLSVDPRSVTLDDCAAAVIDDVEAANFEDVVLVAHSFAGVTAPRVMQALAHRLRHVVFLSAVVPPDGTRVLDQIDPGVRAAVEASIEDGVYRQDPMGAAAMLCNDMDAEQSDWMIDQLVDDCGALLTERVDLSGLRTDIPRTYVRLTKDTCYPPELQERSAALVGGDTTFLESGHMAMVTIPDCVAALLNAVAP</sequence>
<proteinExistence type="predicted"/>
<dbReference type="PANTHER" id="PTHR37017:SF11">
    <property type="entry name" value="ESTERASE_LIPASE_THIOESTERASE DOMAIN-CONTAINING PROTEIN"/>
    <property type="match status" value="1"/>
</dbReference>
<comment type="caution">
    <text evidence="2">The sequence shown here is derived from an EMBL/GenBank/DDBJ whole genome shotgun (WGS) entry which is preliminary data.</text>
</comment>
<reference evidence="2 3" key="1">
    <citation type="journal article" date="2012" name="J. Bacteriol.">
        <title>Draft genome sequence of the nitrophenol-degrading actinomycete Rhodococcus imtechensis RKJ300.</title>
        <authorList>
            <person name="Vikram S."/>
            <person name="Kumar S."/>
            <person name="Subramanian S."/>
            <person name="Raghava G.P."/>
        </authorList>
    </citation>
    <scope>NUCLEOTIDE SEQUENCE [LARGE SCALE GENOMIC DNA]</scope>
    <source>
        <strain evidence="2 3">RKJ300</strain>
    </source>
</reference>
<dbReference type="PATRIC" id="fig|1165867.3.peg.7063"/>
<evidence type="ECO:0000313" key="3">
    <source>
        <dbReference type="Proteomes" id="UP000006447"/>
    </source>
</evidence>
<dbReference type="Gene3D" id="3.40.50.1820">
    <property type="entry name" value="alpha/beta hydrolase"/>
    <property type="match status" value="1"/>
</dbReference>
<feature type="domain" description="AB hydrolase-1" evidence="1">
    <location>
        <begin position="3"/>
        <end position="216"/>
    </location>
</feature>
<organism evidence="2 3">
    <name type="scientific">Rhodococcus opacus RKJ300 = JCM 13270</name>
    <dbReference type="NCBI Taxonomy" id="1165867"/>
    <lineage>
        <taxon>Bacteria</taxon>
        <taxon>Bacillati</taxon>
        <taxon>Actinomycetota</taxon>
        <taxon>Actinomycetes</taxon>
        <taxon>Mycobacteriales</taxon>
        <taxon>Nocardiaceae</taxon>
        <taxon>Rhodococcus</taxon>
    </lineage>
</organism>
<evidence type="ECO:0000313" key="2">
    <source>
        <dbReference type="EMBL" id="EID73308.1"/>
    </source>
</evidence>
<dbReference type="GO" id="GO:0003824">
    <property type="term" value="F:catalytic activity"/>
    <property type="evidence" value="ECO:0007669"/>
    <property type="project" value="UniProtKB-ARBA"/>
</dbReference>
<dbReference type="InterPro" id="IPR000073">
    <property type="entry name" value="AB_hydrolase_1"/>
</dbReference>
<name>I0WA92_RHOOP</name>
<dbReference type="Pfam" id="PF12697">
    <property type="entry name" value="Abhydrolase_6"/>
    <property type="match status" value="1"/>
</dbReference>
<protein>
    <submittedName>
        <fullName evidence="2">Esterase</fullName>
    </submittedName>
</protein>